<dbReference type="EMBL" id="KQ417146">
    <property type="protein sequence ID" value="KOF93509.1"/>
    <property type="molecule type" value="Genomic_DNA"/>
</dbReference>
<evidence type="ECO:0000313" key="2">
    <source>
        <dbReference type="EMBL" id="KOF93509.1"/>
    </source>
</evidence>
<gene>
    <name evidence="2" type="ORF">OCBIM_22004293mg</name>
</gene>
<feature type="domain" description="Apple" evidence="1">
    <location>
        <begin position="112"/>
        <end position="191"/>
    </location>
</feature>
<dbReference type="Pfam" id="PF00024">
    <property type="entry name" value="PAN_1"/>
    <property type="match status" value="2"/>
</dbReference>
<dbReference type="Gene3D" id="3.50.4.10">
    <property type="entry name" value="Hepatocyte Growth Factor"/>
    <property type="match status" value="1"/>
</dbReference>
<protein>
    <recommendedName>
        <fullName evidence="1">Apple domain-containing protein</fullName>
    </recommendedName>
</protein>
<sequence length="365" mass="41867">MLLALRRLRRRGFQLIRSTEQLAREINVQVAEHSTDTCTLNVVLEVTLGSGVLSLSVCLSLARSIYDIQFNLHFKVNLSNSLGPTTIMLQYLVFYFAVNPVVNDLGTEDVGFPNRKKFMKLFNTGPEKNVTGIKMNLTLENCADACLKMETCKSFMAHDNTTECILYETWSGEIRYQSLKEENYYYYQKILDEKCPINVFYGGMFRDNEVMSKYKMTTYVECLKNCGKSTKCYSTNYDVSTAACYLIARNSTGIAIRRHYTNWIGTEVDRDKFDNDPNVLRDLNEKGCDLKFLYVLNVIDERTYPSDDTMRRGVLFSKRQNTSGNIKMTPAIDVDGIFDCAIRCMTSSECLGFKYESQCQMAVKY</sequence>
<organism evidence="2">
    <name type="scientific">Octopus bimaculoides</name>
    <name type="common">California two-spotted octopus</name>
    <dbReference type="NCBI Taxonomy" id="37653"/>
    <lineage>
        <taxon>Eukaryota</taxon>
        <taxon>Metazoa</taxon>
        <taxon>Spiralia</taxon>
        <taxon>Lophotrochozoa</taxon>
        <taxon>Mollusca</taxon>
        <taxon>Cephalopoda</taxon>
        <taxon>Coleoidea</taxon>
        <taxon>Octopodiformes</taxon>
        <taxon>Octopoda</taxon>
        <taxon>Incirrata</taxon>
        <taxon>Octopodidae</taxon>
        <taxon>Octopus</taxon>
    </lineage>
</organism>
<name>A0A0L8HWE5_OCTBM</name>
<proteinExistence type="predicted"/>
<accession>A0A0L8HWE5</accession>
<dbReference type="SUPFAM" id="SSF57414">
    <property type="entry name" value="Hairpin loop containing domain-like"/>
    <property type="match status" value="2"/>
</dbReference>
<reference evidence="2" key="1">
    <citation type="submission" date="2015-07" db="EMBL/GenBank/DDBJ databases">
        <title>MeaNS - Measles Nucleotide Surveillance Program.</title>
        <authorList>
            <person name="Tran T."/>
            <person name="Druce J."/>
        </authorList>
    </citation>
    <scope>NUCLEOTIDE SEQUENCE</scope>
    <source>
        <strain evidence="2">UCB-OBI-ISO-001</strain>
        <tissue evidence="2">Gonad</tissue>
    </source>
</reference>
<evidence type="ECO:0000259" key="1">
    <source>
        <dbReference type="PROSITE" id="PS50948"/>
    </source>
</evidence>
<dbReference type="SMART" id="SM00473">
    <property type="entry name" value="PAN_AP"/>
    <property type="match status" value="1"/>
</dbReference>
<dbReference type="PROSITE" id="PS50948">
    <property type="entry name" value="PAN"/>
    <property type="match status" value="1"/>
</dbReference>
<dbReference type="AlphaFoldDB" id="A0A0L8HWE5"/>
<dbReference type="InterPro" id="IPR003609">
    <property type="entry name" value="Pan_app"/>
</dbReference>